<protein>
    <submittedName>
        <fullName evidence="2">Uncharacterized protein</fullName>
    </submittedName>
</protein>
<feature type="compositionally biased region" description="Basic and acidic residues" evidence="1">
    <location>
        <begin position="264"/>
        <end position="290"/>
    </location>
</feature>
<dbReference type="HOGENOM" id="CLU_729699_0_0_1"/>
<name>G9MRY2_HYPVG</name>
<reference evidence="2 3" key="1">
    <citation type="journal article" date="2011" name="Genome Biol.">
        <title>Comparative genome sequence analysis underscores mycoparasitism as the ancestral life style of Trichoderma.</title>
        <authorList>
            <person name="Kubicek C.P."/>
            <person name="Herrera-Estrella A."/>
            <person name="Seidl-Seiboth V."/>
            <person name="Martinez D.A."/>
            <person name="Druzhinina I.S."/>
            <person name="Thon M."/>
            <person name="Zeilinger S."/>
            <person name="Casas-Flores S."/>
            <person name="Horwitz B.A."/>
            <person name="Mukherjee P.K."/>
            <person name="Mukherjee M."/>
            <person name="Kredics L."/>
            <person name="Alcaraz L.D."/>
            <person name="Aerts A."/>
            <person name="Antal Z."/>
            <person name="Atanasova L."/>
            <person name="Cervantes-Badillo M.G."/>
            <person name="Challacombe J."/>
            <person name="Chertkov O."/>
            <person name="McCluskey K."/>
            <person name="Coulpier F."/>
            <person name="Deshpande N."/>
            <person name="von Doehren H."/>
            <person name="Ebbole D.J."/>
            <person name="Esquivel-Naranjo E.U."/>
            <person name="Fekete E."/>
            <person name="Flipphi M."/>
            <person name="Glaser F."/>
            <person name="Gomez-Rodriguez E.Y."/>
            <person name="Gruber S."/>
            <person name="Han C."/>
            <person name="Henrissat B."/>
            <person name="Hermosa R."/>
            <person name="Hernandez-Onate M."/>
            <person name="Karaffa L."/>
            <person name="Kosti I."/>
            <person name="Le Crom S."/>
            <person name="Lindquist E."/>
            <person name="Lucas S."/>
            <person name="Luebeck M."/>
            <person name="Luebeck P.S."/>
            <person name="Margeot A."/>
            <person name="Metz B."/>
            <person name="Misra M."/>
            <person name="Nevalainen H."/>
            <person name="Omann M."/>
            <person name="Packer N."/>
            <person name="Perrone G."/>
            <person name="Uresti-Rivera E.E."/>
            <person name="Salamov A."/>
            <person name="Schmoll M."/>
            <person name="Seiboth B."/>
            <person name="Shapiro H."/>
            <person name="Sukno S."/>
            <person name="Tamayo-Ramos J.A."/>
            <person name="Tisch D."/>
            <person name="Wiest A."/>
            <person name="Wilkinson H.H."/>
            <person name="Zhang M."/>
            <person name="Coutinho P.M."/>
            <person name="Kenerley C.M."/>
            <person name="Monte E."/>
            <person name="Baker S.E."/>
            <person name="Grigoriev I.V."/>
        </authorList>
    </citation>
    <scope>NUCLEOTIDE SEQUENCE [LARGE SCALE GENOMIC DNA]</scope>
    <source>
        <strain evidence="3">Gv29-8 / FGSC 10586</strain>
    </source>
</reference>
<dbReference type="GeneID" id="25790499"/>
<feature type="region of interest" description="Disordered" evidence="1">
    <location>
        <begin position="254"/>
        <end position="290"/>
    </location>
</feature>
<dbReference type="Proteomes" id="UP000007115">
    <property type="component" value="Unassembled WGS sequence"/>
</dbReference>
<comment type="caution">
    <text evidence="2">The sequence shown here is derived from an EMBL/GenBank/DDBJ whole genome shotgun (WGS) entry which is preliminary data.</text>
</comment>
<accession>G9MRY2</accession>
<keyword evidence="3" id="KW-1185">Reference proteome</keyword>
<dbReference type="AlphaFoldDB" id="G9MRY2"/>
<evidence type="ECO:0000313" key="2">
    <source>
        <dbReference type="EMBL" id="EHK22850.1"/>
    </source>
</evidence>
<dbReference type="VEuPathDB" id="FungiDB:TRIVIDRAFT_209282"/>
<dbReference type="EMBL" id="ABDF02000006">
    <property type="protein sequence ID" value="EHK22850.1"/>
    <property type="molecule type" value="Genomic_DNA"/>
</dbReference>
<gene>
    <name evidence="2" type="ORF">TRIVIDRAFT_209282</name>
</gene>
<dbReference type="OrthoDB" id="2537141at2759"/>
<sequence length="379" mass="41975">MDSPVTFWEPAATHLRPTNWLALPLTHWFILGPWASQCIFPAICPDMRHLHKYGMSVDDAFRFLYQFSREPSLHSGSSTSILESTAVDDWRQERLDASSTFGTQVHVHRCLLRARLLHCLLHTHCIGGEKKLMAGERYNTTVNDTWRANTRATLEAFVAVTNEPGDNAAIDDAPSVAGGVLMPRPPCCRDPASTGKTTSPSACRWAAMPLNYEQAKGWLAGGLQEARASQPWTNNPGFTPGLFVNGRSSMPFTDLVFNDIPSPDEGRKAAESEQSPERTARKPKGDIDRQNEIEFLDNPLRCLKQNCPPPESSNTRNSRAVFTTVIRPRLAGRGTTRIFSQAGYSISTPISHSRHSRNSECCSASTTCTQTTTRMKLTA</sequence>
<evidence type="ECO:0000256" key="1">
    <source>
        <dbReference type="SAM" id="MobiDB-lite"/>
    </source>
</evidence>
<dbReference type="InParanoid" id="G9MRY2"/>
<organism evidence="2 3">
    <name type="scientific">Hypocrea virens (strain Gv29-8 / FGSC 10586)</name>
    <name type="common">Gliocladium virens</name>
    <name type="synonym">Trichoderma virens</name>
    <dbReference type="NCBI Taxonomy" id="413071"/>
    <lineage>
        <taxon>Eukaryota</taxon>
        <taxon>Fungi</taxon>
        <taxon>Dikarya</taxon>
        <taxon>Ascomycota</taxon>
        <taxon>Pezizomycotina</taxon>
        <taxon>Sordariomycetes</taxon>
        <taxon>Hypocreomycetidae</taxon>
        <taxon>Hypocreales</taxon>
        <taxon>Hypocreaceae</taxon>
        <taxon>Trichoderma</taxon>
    </lineage>
</organism>
<proteinExistence type="predicted"/>
<dbReference type="RefSeq" id="XP_013957059.1">
    <property type="nucleotide sequence ID" value="XM_014101584.1"/>
</dbReference>
<evidence type="ECO:0000313" key="3">
    <source>
        <dbReference type="Proteomes" id="UP000007115"/>
    </source>
</evidence>